<evidence type="ECO:0000313" key="24">
    <source>
        <dbReference type="Ensembl" id="ENSCPOP00000030907.1"/>
    </source>
</evidence>
<dbReference type="GO" id="GO:0005031">
    <property type="term" value="F:tumor necrosis factor receptor activity"/>
    <property type="evidence" value="ECO:0007669"/>
    <property type="project" value="Ensembl"/>
</dbReference>
<comment type="subcellular location">
    <subcellularLocation>
        <location evidence="1">Cell membrane</location>
        <topology evidence="1">Single-pass type I membrane protein</topology>
    </subcellularLocation>
    <subcellularLocation>
        <location evidence="2">Membrane raft</location>
    </subcellularLocation>
</comment>
<dbReference type="GO" id="GO:0009897">
    <property type="term" value="C:external side of plasma membrane"/>
    <property type="evidence" value="ECO:0007669"/>
    <property type="project" value="TreeGrafter"/>
</dbReference>
<dbReference type="GO" id="GO:0097192">
    <property type="term" value="P:extrinsic apoptotic signaling pathway in absence of ligand"/>
    <property type="evidence" value="ECO:0007669"/>
    <property type="project" value="TreeGrafter"/>
</dbReference>
<feature type="domain" description="TNFR-Cys" evidence="23">
    <location>
        <begin position="127"/>
        <end position="164"/>
    </location>
</feature>
<dbReference type="Pfam" id="PF00020">
    <property type="entry name" value="TNFR_c6"/>
    <property type="match status" value="1"/>
</dbReference>
<dbReference type="GO" id="GO:0016604">
    <property type="term" value="C:nuclear body"/>
    <property type="evidence" value="ECO:0007669"/>
    <property type="project" value="Ensembl"/>
</dbReference>
<protein>
    <recommendedName>
        <fullName evidence="3">Tumor necrosis factor receptor superfamily member 6</fullName>
    </recommendedName>
    <alternativeName>
        <fullName evidence="18">Apo-1 antigen</fullName>
    </alternativeName>
    <alternativeName>
        <fullName evidence="19">Apoptosis-mediating surface antigen FAS</fullName>
    </alternativeName>
    <alternativeName>
        <fullName evidence="17">FASLG receptor</fullName>
    </alternativeName>
</protein>
<dbReference type="SUPFAM" id="SSF57586">
    <property type="entry name" value="TNF receptor-like"/>
    <property type="match status" value="2"/>
</dbReference>
<evidence type="ECO:0000256" key="12">
    <source>
        <dbReference type="ARBA" id="ARBA00023139"/>
    </source>
</evidence>
<dbReference type="CDD" id="cd10579">
    <property type="entry name" value="TNFRSF6"/>
    <property type="match status" value="1"/>
</dbReference>
<evidence type="ECO:0000259" key="22">
    <source>
        <dbReference type="PROSITE" id="PS50017"/>
    </source>
</evidence>
<dbReference type="GO" id="GO:0005829">
    <property type="term" value="C:cytosol"/>
    <property type="evidence" value="ECO:0007669"/>
    <property type="project" value="Ensembl"/>
</dbReference>
<evidence type="ECO:0000256" key="21">
    <source>
        <dbReference type="SAM" id="Phobius"/>
    </source>
</evidence>
<dbReference type="EMBL" id="AAKN02020737">
    <property type="status" value="NOT_ANNOTATED_CDS"/>
    <property type="molecule type" value="Genomic_DNA"/>
</dbReference>
<feature type="domain" description="TNFR-Cys" evidence="23">
    <location>
        <begin position="83"/>
        <end position="126"/>
    </location>
</feature>
<dbReference type="InterPro" id="IPR001368">
    <property type="entry name" value="TNFR/NGFR_Cys_rich_reg"/>
</dbReference>
<dbReference type="Ensembl" id="ENSCPOT00000048173.1">
    <property type="protein sequence ID" value="ENSCPOP00000030907.1"/>
    <property type="gene ID" value="ENSCPOG00000040596.1"/>
</dbReference>
<dbReference type="GO" id="GO:0071455">
    <property type="term" value="P:cellular response to hyperoxia"/>
    <property type="evidence" value="ECO:0007669"/>
    <property type="project" value="Ensembl"/>
</dbReference>
<organism evidence="24 25">
    <name type="scientific">Cavia porcellus</name>
    <name type="common">Guinea pig</name>
    <dbReference type="NCBI Taxonomy" id="10141"/>
    <lineage>
        <taxon>Eukaryota</taxon>
        <taxon>Metazoa</taxon>
        <taxon>Chordata</taxon>
        <taxon>Craniata</taxon>
        <taxon>Vertebrata</taxon>
        <taxon>Euteleostomi</taxon>
        <taxon>Mammalia</taxon>
        <taxon>Eutheria</taxon>
        <taxon>Euarchontoglires</taxon>
        <taxon>Glires</taxon>
        <taxon>Rodentia</taxon>
        <taxon>Hystricomorpha</taxon>
        <taxon>Caviidae</taxon>
        <taxon>Cavia</taxon>
    </lineage>
</organism>
<dbReference type="PANTHER" id="PTHR46874:SF1">
    <property type="entry name" value="TUMOR NECROSIS FACTOR RECEPTOR SUPERFAMILY MEMBER 6"/>
    <property type="match status" value="1"/>
</dbReference>
<evidence type="ECO:0000256" key="3">
    <source>
        <dbReference type="ARBA" id="ARBA00015761"/>
    </source>
</evidence>
<dbReference type="GO" id="GO:0042802">
    <property type="term" value="F:identical protein binding"/>
    <property type="evidence" value="ECO:0007669"/>
    <property type="project" value="Ensembl"/>
</dbReference>
<evidence type="ECO:0000256" key="14">
    <source>
        <dbReference type="ARBA" id="ARBA00023170"/>
    </source>
</evidence>
<dbReference type="Bgee" id="ENSCPOG00000040596">
    <property type="expression patterns" value="Expressed in liver and 13 other cell types or tissues"/>
</dbReference>
<feature type="repeat" description="TNFR-Cys" evidence="20">
    <location>
        <begin position="83"/>
        <end position="126"/>
    </location>
</feature>
<keyword evidence="5 21" id="KW-0812">Transmembrane</keyword>
<evidence type="ECO:0000256" key="6">
    <source>
        <dbReference type="ARBA" id="ARBA00022703"/>
    </source>
</evidence>
<dbReference type="PRINTS" id="PR01680">
    <property type="entry name" value="TNFACTORR6"/>
</dbReference>
<dbReference type="VEuPathDB" id="HostDB:ENSCPOG00000040596"/>
<dbReference type="Gene3D" id="1.10.533.10">
    <property type="entry name" value="Death Domain, Fas"/>
    <property type="match status" value="1"/>
</dbReference>
<dbReference type="SMART" id="SM00005">
    <property type="entry name" value="DEATH"/>
    <property type="match status" value="1"/>
</dbReference>
<keyword evidence="15" id="KW-0325">Glycoprotein</keyword>
<dbReference type="Gene3D" id="2.10.50.10">
    <property type="entry name" value="Tumor Necrosis Factor Receptor, subunit A, domain 2"/>
    <property type="match status" value="2"/>
</dbReference>
<evidence type="ECO:0000256" key="10">
    <source>
        <dbReference type="ARBA" id="ARBA00022989"/>
    </source>
</evidence>
<dbReference type="InterPro" id="IPR033999">
    <property type="entry name" value="TNFRSF6_N"/>
</dbReference>
<keyword evidence="11 21" id="KW-0472">Membrane</keyword>
<keyword evidence="9" id="KW-0112">Calmodulin-binding</keyword>
<keyword evidence="14" id="KW-0675">Receptor</keyword>
<keyword evidence="7" id="KW-0732">Signal</keyword>
<dbReference type="GO" id="GO:0032872">
    <property type="term" value="P:regulation of stress-activated MAPK cascade"/>
    <property type="evidence" value="ECO:0007669"/>
    <property type="project" value="Ensembl"/>
</dbReference>
<dbReference type="GO" id="GO:0036337">
    <property type="term" value="P:Fas signaling pathway"/>
    <property type="evidence" value="ECO:0007669"/>
    <property type="project" value="Ensembl"/>
</dbReference>
<dbReference type="eggNOG" id="ENOG502S0SV">
    <property type="taxonomic scope" value="Eukaryota"/>
</dbReference>
<evidence type="ECO:0000313" key="25">
    <source>
        <dbReference type="Proteomes" id="UP000005447"/>
    </source>
</evidence>
<dbReference type="InterPro" id="IPR033998">
    <property type="entry name" value="TNFRSF6_death"/>
</dbReference>
<dbReference type="CDD" id="cd08316">
    <property type="entry name" value="Death_FAS_TNFRSF6"/>
    <property type="match status" value="1"/>
</dbReference>
<keyword evidence="25" id="KW-1185">Reference proteome</keyword>
<dbReference type="GO" id="GO:0006955">
    <property type="term" value="P:immune response"/>
    <property type="evidence" value="ECO:0007669"/>
    <property type="project" value="InterPro"/>
</dbReference>
<evidence type="ECO:0000256" key="16">
    <source>
        <dbReference type="ARBA" id="ARBA00023288"/>
    </source>
</evidence>
<dbReference type="SMART" id="SM00208">
    <property type="entry name" value="TNFR"/>
    <property type="match status" value="3"/>
</dbReference>
<proteinExistence type="predicted"/>
<reference evidence="25" key="1">
    <citation type="journal article" date="2011" name="Nature">
        <title>A high-resolution map of human evolutionary constraint using 29 mammals.</title>
        <authorList>
            <person name="Lindblad-Toh K."/>
            <person name="Garber M."/>
            <person name="Zuk O."/>
            <person name="Lin M.F."/>
            <person name="Parker B.J."/>
            <person name="Washietl S."/>
            <person name="Kheradpour P."/>
            <person name="Ernst J."/>
            <person name="Jordan G."/>
            <person name="Mauceli E."/>
            <person name="Ward L.D."/>
            <person name="Lowe C.B."/>
            <person name="Holloway A.K."/>
            <person name="Clamp M."/>
            <person name="Gnerre S."/>
            <person name="Alfoldi J."/>
            <person name="Beal K."/>
            <person name="Chang J."/>
            <person name="Clawson H."/>
            <person name="Cuff J."/>
            <person name="Di Palma F."/>
            <person name="Fitzgerald S."/>
            <person name="Flicek P."/>
            <person name="Guttman M."/>
            <person name="Hubisz M.J."/>
            <person name="Jaffe D.B."/>
            <person name="Jungreis I."/>
            <person name="Kent W.J."/>
            <person name="Kostka D."/>
            <person name="Lara M."/>
            <person name="Martins A.L."/>
            <person name="Massingham T."/>
            <person name="Moltke I."/>
            <person name="Raney B.J."/>
            <person name="Rasmussen M.D."/>
            <person name="Robinson J."/>
            <person name="Stark A."/>
            <person name="Vilella A.J."/>
            <person name="Wen J."/>
            <person name="Xie X."/>
            <person name="Zody M.C."/>
            <person name="Baldwin J."/>
            <person name="Bloom T."/>
            <person name="Chin C.W."/>
            <person name="Heiman D."/>
            <person name="Nicol R."/>
            <person name="Nusbaum C."/>
            <person name="Young S."/>
            <person name="Wilkinson J."/>
            <person name="Worley K.C."/>
            <person name="Kovar C.L."/>
            <person name="Muzny D.M."/>
            <person name="Gibbs R.A."/>
            <person name="Cree A."/>
            <person name="Dihn H.H."/>
            <person name="Fowler G."/>
            <person name="Jhangiani S."/>
            <person name="Joshi V."/>
            <person name="Lee S."/>
            <person name="Lewis L.R."/>
            <person name="Nazareth L.V."/>
            <person name="Okwuonu G."/>
            <person name="Santibanez J."/>
            <person name="Warren W.C."/>
            <person name="Mardis E.R."/>
            <person name="Weinstock G.M."/>
            <person name="Wilson R.K."/>
            <person name="Delehaunty K."/>
            <person name="Dooling D."/>
            <person name="Fronik C."/>
            <person name="Fulton L."/>
            <person name="Fulton B."/>
            <person name="Graves T."/>
            <person name="Minx P."/>
            <person name="Sodergren E."/>
            <person name="Birney E."/>
            <person name="Margulies E.H."/>
            <person name="Herrero J."/>
            <person name="Green E.D."/>
            <person name="Haussler D."/>
            <person name="Siepel A."/>
            <person name="Goldman N."/>
            <person name="Pollard K.S."/>
            <person name="Pedersen J.S."/>
            <person name="Lander E.S."/>
            <person name="Kellis M."/>
        </authorList>
    </citation>
    <scope>NUCLEOTIDE SEQUENCE [LARGE SCALE GENOMIC DNA]</scope>
    <source>
        <strain evidence="25">2N</strain>
    </source>
</reference>
<dbReference type="STRING" id="10141.ENSCPOP00000030907"/>
<dbReference type="AlphaFoldDB" id="A0A286XZD0"/>
<dbReference type="SUPFAM" id="SSF47986">
    <property type="entry name" value="DEATH domain"/>
    <property type="match status" value="1"/>
</dbReference>
<keyword evidence="13" id="KW-1015">Disulfide bond</keyword>
<dbReference type="Proteomes" id="UP000005447">
    <property type="component" value="Unassembled WGS sequence"/>
</dbReference>
<dbReference type="GO" id="GO:0097049">
    <property type="term" value="P:motor neuron apoptotic process"/>
    <property type="evidence" value="ECO:0007669"/>
    <property type="project" value="TreeGrafter"/>
</dbReference>
<name>A0A286XZD0_CAVPO</name>
<reference evidence="24" key="3">
    <citation type="submission" date="2025-09" db="UniProtKB">
        <authorList>
            <consortium name="Ensembl"/>
        </authorList>
    </citation>
    <scope>IDENTIFICATION</scope>
    <source>
        <strain evidence="24">2N</strain>
    </source>
</reference>
<gene>
    <name evidence="24" type="primary">FAS</name>
</gene>
<sequence>NSPLALFLQVFTFIPGPLSKTANARGIDTSSEGLKLKREITKTETQCTEDRHPVGQFCCRLCPPGTKKAADCTSDENETHCVPCKEGNEYTDKQHYSSQCRRCTFCDAGHGLEVERNCTRTQDTKCRCKSNFYCSSPVCEHCDPCIRCEHGIIEECTPTSNTKCKEEITGSSANLLWLLLLLPFGGLVLGLCIYKKYFRNNRSCHGYTFPRSETEGEPPNFSDVEFSKHIPKITEIMTINEVREFVRKNGVPEAKIDDIKNDNQQDTGEQKVQLLRSWYQLNGKKNACQIFIKSLEEDNFKAYSQKVQDIFWADVRSNQENSNSTSENERQSLA</sequence>
<dbReference type="GO" id="GO:0005516">
    <property type="term" value="F:calmodulin binding"/>
    <property type="evidence" value="ECO:0007669"/>
    <property type="project" value="UniProtKB-KW"/>
</dbReference>
<dbReference type="GO" id="GO:0008625">
    <property type="term" value="P:extrinsic apoptotic signaling pathway via death domain receptors"/>
    <property type="evidence" value="ECO:0007669"/>
    <property type="project" value="Ensembl"/>
</dbReference>
<evidence type="ECO:0000256" key="19">
    <source>
        <dbReference type="ARBA" id="ARBA00032502"/>
    </source>
</evidence>
<reference evidence="24" key="2">
    <citation type="submission" date="2025-08" db="UniProtKB">
        <authorList>
            <consortium name="Ensembl"/>
        </authorList>
    </citation>
    <scope>IDENTIFICATION</scope>
    <source>
        <strain evidence="24">2N</strain>
    </source>
</reference>
<keyword evidence="6" id="KW-0053">Apoptosis</keyword>
<dbReference type="InterPro" id="IPR008063">
    <property type="entry name" value="Fas_rcpt"/>
</dbReference>
<evidence type="ECO:0000256" key="1">
    <source>
        <dbReference type="ARBA" id="ARBA00004251"/>
    </source>
</evidence>
<feature type="repeat" description="TNFR-Cys" evidence="20">
    <location>
        <begin position="127"/>
        <end position="164"/>
    </location>
</feature>
<feature type="domain" description="Death" evidence="22">
    <location>
        <begin position="243"/>
        <end position="311"/>
    </location>
</feature>
<evidence type="ECO:0000256" key="5">
    <source>
        <dbReference type="ARBA" id="ARBA00022692"/>
    </source>
</evidence>
<evidence type="ECO:0000256" key="20">
    <source>
        <dbReference type="PROSITE-ProRule" id="PRU00206"/>
    </source>
</evidence>
<dbReference type="GO" id="GO:0097527">
    <property type="term" value="P:necroptotic signaling pathway"/>
    <property type="evidence" value="ECO:0007669"/>
    <property type="project" value="Ensembl"/>
</dbReference>
<evidence type="ECO:0000256" key="9">
    <source>
        <dbReference type="ARBA" id="ARBA00022860"/>
    </source>
</evidence>
<evidence type="ECO:0000256" key="11">
    <source>
        <dbReference type="ARBA" id="ARBA00023136"/>
    </source>
</evidence>
<dbReference type="GeneTree" id="ENSGT00950000183126"/>
<dbReference type="GO" id="GO:0071260">
    <property type="term" value="P:cellular response to mechanical stimulus"/>
    <property type="evidence" value="ECO:0007669"/>
    <property type="project" value="Ensembl"/>
</dbReference>
<keyword evidence="16" id="KW-0449">Lipoprotein</keyword>
<keyword evidence="12" id="KW-0564">Palmitate</keyword>
<dbReference type="GO" id="GO:2001235">
    <property type="term" value="P:positive regulation of apoptotic signaling pathway"/>
    <property type="evidence" value="ECO:0007669"/>
    <property type="project" value="Ensembl"/>
</dbReference>
<dbReference type="FunFam" id="2.10.50.10:FF:000021">
    <property type="entry name" value="Tumor necrosis factor receptor superfamily member 6"/>
    <property type="match status" value="1"/>
</dbReference>
<dbReference type="FunCoup" id="A0A286XZD0">
    <property type="interactions" value="1199"/>
</dbReference>
<comment type="caution">
    <text evidence="20">Lacks conserved residue(s) required for the propagation of feature annotation.</text>
</comment>
<evidence type="ECO:0000256" key="8">
    <source>
        <dbReference type="ARBA" id="ARBA00022737"/>
    </source>
</evidence>
<evidence type="ECO:0000256" key="2">
    <source>
        <dbReference type="ARBA" id="ARBA00004285"/>
    </source>
</evidence>
<evidence type="ECO:0000259" key="23">
    <source>
        <dbReference type="PROSITE" id="PS50050"/>
    </source>
</evidence>
<dbReference type="PROSITE" id="PS50017">
    <property type="entry name" value="DEATH_DOMAIN"/>
    <property type="match status" value="1"/>
</dbReference>
<keyword evidence="4" id="KW-1003">Cell membrane</keyword>
<feature type="transmembrane region" description="Helical" evidence="21">
    <location>
        <begin position="175"/>
        <end position="194"/>
    </location>
</feature>
<dbReference type="PROSITE" id="PS50050">
    <property type="entry name" value="TNFR_NGFR_2"/>
    <property type="match status" value="2"/>
</dbReference>
<evidence type="ECO:0000256" key="7">
    <source>
        <dbReference type="ARBA" id="ARBA00022729"/>
    </source>
</evidence>
<dbReference type="GO" id="GO:0006924">
    <property type="term" value="P:activation-induced cell death of T cells"/>
    <property type="evidence" value="ECO:0007669"/>
    <property type="project" value="TreeGrafter"/>
</dbReference>
<dbReference type="OMA" id="RDTKCRC"/>
<dbReference type="GO" id="GO:0045121">
    <property type="term" value="C:membrane raft"/>
    <property type="evidence" value="ECO:0007669"/>
    <property type="project" value="UniProtKB-SubCell"/>
</dbReference>
<evidence type="ECO:0000256" key="15">
    <source>
        <dbReference type="ARBA" id="ARBA00023180"/>
    </source>
</evidence>
<dbReference type="GO" id="GO:0031265">
    <property type="term" value="C:CD95 death-inducing signaling complex"/>
    <property type="evidence" value="ECO:0007669"/>
    <property type="project" value="Ensembl"/>
</dbReference>
<evidence type="ECO:0000256" key="4">
    <source>
        <dbReference type="ARBA" id="ARBA00022475"/>
    </source>
</evidence>
<accession>A0A286XZD0</accession>
<evidence type="ECO:0000256" key="13">
    <source>
        <dbReference type="ARBA" id="ARBA00023157"/>
    </source>
</evidence>
<evidence type="ECO:0000256" key="18">
    <source>
        <dbReference type="ARBA" id="ARBA00032338"/>
    </source>
</evidence>
<dbReference type="InterPro" id="IPR000488">
    <property type="entry name" value="Death_dom"/>
</dbReference>
<dbReference type="Pfam" id="PF00531">
    <property type="entry name" value="Death"/>
    <property type="match status" value="1"/>
</dbReference>
<keyword evidence="10 21" id="KW-1133">Transmembrane helix</keyword>
<keyword evidence="8" id="KW-0677">Repeat</keyword>
<dbReference type="GO" id="GO:1903428">
    <property type="term" value="P:positive regulation of reactive oxygen species biosynthetic process"/>
    <property type="evidence" value="ECO:0007669"/>
    <property type="project" value="Ensembl"/>
</dbReference>
<dbReference type="GO" id="GO:0019900">
    <property type="term" value="F:kinase binding"/>
    <property type="evidence" value="ECO:0007669"/>
    <property type="project" value="Ensembl"/>
</dbReference>
<dbReference type="GO" id="GO:0043066">
    <property type="term" value="P:negative regulation of apoptotic process"/>
    <property type="evidence" value="ECO:0007669"/>
    <property type="project" value="TreeGrafter"/>
</dbReference>
<dbReference type="InParanoid" id="A0A286XZD0"/>
<dbReference type="GO" id="GO:0034198">
    <property type="term" value="P:cellular response to amino acid starvation"/>
    <property type="evidence" value="ECO:0007669"/>
    <property type="project" value="Ensembl"/>
</dbReference>
<dbReference type="InterPro" id="IPR011029">
    <property type="entry name" value="DEATH-like_dom_sf"/>
</dbReference>
<dbReference type="PANTHER" id="PTHR46874">
    <property type="entry name" value="TUMOR NECROSIS FACTOR RECEPTOR SUPERFAMILY MEMBER 6"/>
    <property type="match status" value="1"/>
</dbReference>
<evidence type="ECO:0000256" key="17">
    <source>
        <dbReference type="ARBA" id="ARBA00030181"/>
    </source>
</evidence>